<comment type="subcellular location">
    <subcellularLocation>
        <location evidence="1">Membrane</location>
        <topology evidence="1">Multi-pass membrane protein</topology>
    </subcellularLocation>
</comment>
<dbReference type="HOGENOM" id="CLU_005170_6_1_7"/>
<feature type="transmembrane region" description="Helical" evidence="7">
    <location>
        <begin position="505"/>
        <end position="524"/>
    </location>
</feature>
<gene>
    <name evidence="9" type="ordered locus">sce0124</name>
</gene>
<feature type="domain" description="RCK C-terminal" evidence="8">
    <location>
        <begin position="312"/>
        <end position="400"/>
    </location>
</feature>
<dbReference type="InterPro" id="IPR006037">
    <property type="entry name" value="RCK_C"/>
</dbReference>
<feature type="domain" description="RCK C-terminal" evidence="8">
    <location>
        <begin position="219"/>
        <end position="307"/>
    </location>
</feature>
<feature type="transmembrane region" description="Helical" evidence="7">
    <location>
        <begin position="590"/>
        <end position="610"/>
    </location>
</feature>
<evidence type="ECO:0000313" key="9">
    <source>
        <dbReference type="EMBL" id="CAN90281.1"/>
    </source>
</evidence>
<dbReference type="Gene3D" id="3.30.70.1450">
    <property type="entry name" value="Regulator of K+ conductance, C-terminal domain"/>
    <property type="match status" value="2"/>
</dbReference>
<keyword evidence="10" id="KW-1185">Reference proteome</keyword>
<dbReference type="eggNOG" id="COG0569">
    <property type="taxonomic scope" value="Bacteria"/>
</dbReference>
<dbReference type="eggNOG" id="COG0490">
    <property type="taxonomic scope" value="Bacteria"/>
</dbReference>
<dbReference type="PROSITE" id="PS01271">
    <property type="entry name" value="NA_SULFATE"/>
    <property type="match status" value="1"/>
</dbReference>
<dbReference type="BioCyc" id="SCEL448385:SCE_RS00630-MONOMER"/>
<dbReference type="KEGG" id="scl:sce0124"/>
<dbReference type="RefSeq" id="WP_012232759.1">
    <property type="nucleotide sequence ID" value="NC_010162.1"/>
</dbReference>
<dbReference type="GO" id="GO:0008324">
    <property type="term" value="F:monoatomic cation transmembrane transporter activity"/>
    <property type="evidence" value="ECO:0007669"/>
    <property type="project" value="InterPro"/>
</dbReference>
<keyword evidence="6 7" id="KW-0472">Membrane</keyword>
<evidence type="ECO:0000256" key="1">
    <source>
        <dbReference type="ARBA" id="ARBA00004141"/>
    </source>
</evidence>
<keyword evidence="2" id="KW-0813">Transport</keyword>
<accession>A9GLI8</accession>
<feature type="transmembrane region" description="Helical" evidence="7">
    <location>
        <begin position="442"/>
        <end position="459"/>
    </location>
</feature>
<feature type="transmembrane region" description="Helical" evidence="7">
    <location>
        <begin position="134"/>
        <end position="153"/>
    </location>
</feature>
<keyword evidence="5 7" id="KW-1133">Transmembrane helix</keyword>
<feature type="transmembrane region" description="Helical" evidence="7">
    <location>
        <begin position="29"/>
        <end position="49"/>
    </location>
</feature>
<dbReference type="GO" id="GO:0005886">
    <property type="term" value="C:plasma membrane"/>
    <property type="evidence" value="ECO:0007669"/>
    <property type="project" value="TreeGrafter"/>
</dbReference>
<dbReference type="Pfam" id="PF02080">
    <property type="entry name" value="TrkA_C"/>
    <property type="match status" value="2"/>
</dbReference>
<evidence type="ECO:0000313" key="10">
    <source>
        <dbReference type="Proteomes" id="UP000002139"/>
    </source>
</evidence>
<keyword evidence="3 7" id="KW-0812">Transmembrane</keyword>
<evidence type="ECO:0000259" key="8">
    <source>
        <dbReference type="PROSITE" id="PS51202"/>
    </source>
</evidence>
<dbReference type="Pfam" id="PF03600">
    <property type="entry name" value="CitMHS"/>
    <property type="match status" value="1"/>
</dbReference>
<dbReference type="PANTHER" id="PTHR43652">
    <property type="entry name" value="BASIC AMINO ACID ANTIPORTER YFCC-RELATED"/>
    <property type="match status" value="1"/>
</dbReference>
<dbReference type="InterPro" id="IPR051679">
    <property type="entry name" value="DASS-Related_Transporters"/>
</dbReference>
<dbReference type="Proteomes" id="UP000002139">
    <property type="component" value="Chromosome"/>
</dbReference>
<dbReference type="SUPFAM" id="SSF116726">
    <property type="entry name" value="TrkA C-terminal domain-like"/>
    <property type="match status" value="2"/>
</dbReference>
<dbReference type="eggNOG" id="COG0471">
    <property type="taxonomic scope" value="Bacteria"/>
</dbReference>
<dbReference type="InterPro" id="IPR031312">
    <property type="entry name" value="Na/sul_symport_CS"/>
</dbReference>
<dbReference type="PROSITE" id="PS51202">
    <property type="entry name" value="RCK_C"/>
    <property type="match status" value="2"/>
</dbReference>
<protein>
    <submittedName>
        <fullName evidence="9">Sodium:solute transport protein</fullName>
    </submittedName>
</protein>
<dbReference type="EMBL" id="AM746676">
    <property type="protein sequence ID" value="CAN90281.1"/>
    <property type="molecule type" value="Genomic_DNA"/>
</dbReference>
<evidence type="ECO:0000256" key="2">
    <source>
        <dbReference type="ARBA" id="ARBA00022448"/>
    </source>
</evidence>
<sequence>MMPEAALTLAILGATIVLFVSDRLRLDLVAMMSLLALTLSGVTTVSDALAGFSNPAVLMIAGLFIVGAALTDTGVADWLGHRLERVAGSGEARVMVVVMGATALLSAFMSSTGTVAILLPVVGTLALKRGIAPARLLMPVAFAAHLGSNLTLISTPPNLLVSDALREAGREPFRFFSFIVPGLAVLVIGVAYVVSLGRRMLPGKADAADAGAPRSLTLGDLAMEYELDTSLRALRVTARSKLAGLTLGAANLRADFGVTVVGIAHAGPRGPLAKRVVPHAVFVVGDELRVLGSDSAIAVLAERFGLEALPERPVFSLPDEESMCEVVLPRRSQLAGQTLREAKFRDRYRANVLAIRRGGGSLPVFHATPELRDLKLRAGDTLLVKGRQKHLRNLRDERRDLVLVAEPDAPSAVLVDRKRALAAVGVTLGMLVVMAFGWLPNVVAVLLAAVFLVLARCVRPADAYRAVNWESVVLIAGMIPVSTALERTGAMGAAVSAVEALLTGARPTVVLGLLVLFTSALGMVLSNTTTALLMAPLAVRLAGALGLAPEPFLIGVAFASSAAFATPIASPVNVLVIAPGGYRFNDFTRVGLPLQLLVLATTVIVVPLVWGF</sequence>
<feature type="transmembrane region" description="Helical" evidence="7">
    <location>
        <begin position="173"/>
        <end position="194"/>
    </location>
</feature>
<dbReference type="GO" id="GO:0006813">
    <property type="term" value="P:potassium ion transport"/>
    <property type="evidence" value="ECO:0007669"/>
    <property type="project" value="InterPro"/>
</dbReference>
<feature type="transmembrane region" description="Helical" evidence="7">
    <location>
        <begin position="56"/>
        <end position="76"/>
    </location>
</feature>
<evidence type="ECO:0000256" key="5">
    <source>
        <dbReference type="ARBA" id="ARBA00022989"/>
    </source>
</evidence>
<evidence type="ECO:0000256" key="7">
    <source>
        <dbReference type="SAM" id="Phobius"/>
    </source>
</evidence>
<dbReference type="STRING" id="448385.sce0124"/>
<feature type="transmembrane region" description="Helical" evidence="7">
    <location>
        <begin position="554"/>
        <end position="578"/>
    </location>
</feature>
<name>A9GLI8_SORC5</name>
<feature type="transmembrane region" description="Helical" evidence="7">
    <location>
        <begin position="96"/>
        <end position="122"/>
    </location>
</feature>
<dbReference type="OrthoDB" id="9765532at2"/>
<dbReference type="InterPro" id="IPR036721">
    <property type="entry name" value="RCK_C_sf"/>
</dbReference>
<organism evidence="9 10">
    <name type="scientific">Sorangium cellulosum (strain So ce56)</name>
    <name type="common">Polyangium cellulosum (strain So ce56)</name>
    <dbReference type="NCBI Taxonomy" id="448385"/>
    <lineage>
        <taxon>Bacteria</taxon>
        <taxon>Pseudomonadati</taxon>
        <taxon>Myxococcota</taxon>
        <taxon>Polyangia</taxon>
        <taxon>Polyangiales</taxon>
        <taxon>Polyangiaceae</taxon>
        <taxon>Sorangium</taxon>
    </lineage>
</organism>
<evidence type="ECO:0000256" key="3">
    <source>
        <dbReference type="ARBA" id="ARBA00022692"/>
    </source>
</evidence>
<dbReference type="AlphaFoldDB" id="A9GLI8"/>
<reference evidence="9 10" key="1">
    <citation type="journal article" date="2007" name="Nat. Biotechnol.">
        <title>Complete genome sequence of the myxobacterium Sorangium cellulosum.</title>
        <authorList>
            <person name="Schneiker S."/>
            <person name="Perlova O."/>
            <person name="Kaiser O."/>
            <person name="Gerth K."/>
            <person name="Alici A."/>
            <person name="Altmeyer M.O."/>
            <person name="Bartels D."/>
            <person name="Bekel T."/>
            <person name="Beyer S."/>
            <person name="Bode E."/>
            <person name="Bode H.B."/>
            <person name="Bolten C.J."/>
            <person name="Choudhuri J.V."/>
            <person name="Doss S."/>
            <person name="Elnakady Y.A."/>
            <person name="Frank B."/>
            <person name="Gaigalat L."/>
            <person name="Goesmann A."/>
            <person name="Groeger C."/>
            <person name="Gross F."/>
            <person name="Jelsbak L."/>
            <person name="Jelsbak L."/>
            <person name="Kalinowski J."/>
            <person name="Kegler C."/>
            <person name="Knauber T."/>
            <person name="Konietzny S."/>
            <person name="Kopp M."/>
            <person name="Krause L."/>
            <person name="Krug D."/>
            <person name="Linke B."/>
            <person name="Mahmud T."/>
            <person name="Martinez-Arias R."/>
            <person name="McHardy A.C."/>
            <person name="Merai M."/>
            <person name="Meyer F."/>
            <person name="Mormann S."/>
            <person name="Munoz-Dorado J."/>
            <person name="Perez J."/>
            <person name="Pradella S."/>
            <person name="Rachid S."/>
            <person name="Raddatz G."/>
            <person name="Rosenau F."/>
            <person name="Rueckert C."/>
            <person name="Sasse F."/>
            <person name="Scharfe M."/>
            <person name="Schuster S.C."/>
            <person name="Suen G."/>
            <person name="Treuner-Lange A."/>
            <person name="Velicer G.J."/>
            <person name="Vorholter F.-J."/>
            <person name="Weissman K.J."/>
            <person name="Welch R.D."/>
            <person name="Wenzel S.C."/>
            <person name="Whitworth D.E."/>
            <person name="Wilhelm S."/>
            <person name="Wittmann C."/>
            <person name="Bloecker H."/>
            <person name="Puehler A."/>
            <person name="Mueller R."/>
        </authorList>
    </citation>
    <scope>NUCLEOTIDE SEQUENCE [LARGE SCALE GENOMIC DNA]</scope>
    <source>
        <strain evidence="10">So ce56</strain>
    </source>
</reference>
<keyword evidence="4" id="KW-0677">Repeat</keyword>
<evidence type="ECO:0000256" key="6">
    <source>
        <dbReference type="ARBA" id="ARBA00023136"/>
    </source>
</evidence>
<dbReference type="InterPro" id="IPR004680">
    <property type="entry name" value="Cit_transptr-like_dom"/>
</dbReference>
<proteinExistence type="predicted"/>
<evidence type="ECO:0000256" key="4">
    <source>
        <dbReference type="ARBA" id="ARBA00022737"/>
    </source>
</evidence>
<dbReference type="PANTHER" id="PTHR43652:SF1">
    <property type="entry name" value="RESPONSE REGULATOR"/>
    <property type="match status" value="1"/>
</dbReference>